<name>A0A521G2Z6_9BACT</name>
<dbReference type="PROSITE" id="PS51257">
    <property type="entry name" value="PROKAR_LIPOPROTEIN"/>
    <property type="match status" value="1"/>
</dbReference>
<evidence type="ECO:0000256" key="3">
    <source>
        <dbReference type="SAM" id="Phobius"/>
    </source>
</evidence>
<evidence type="ECO:0000313" key="4">
    <source>
        <dbReference type="EMBL" id="TAA75416.1"/>
    </source>
</evidence>
<dbReference type="SMART" id="SM00028">
    <property type="entry name" value="TPR"/>
    <property type="match status" value="4"/>
</dbReference>
<feature type="transmembrane region" description="Helical" evidence="3">
    <location>
        <begin position="181"/>
        <end position="197"/>
    </location>
</feature>
<feature type="transmembrane region" description="Helical" evidence="3">
    <location>
        <begin position="203"/>
        <end position="219"/>
    </location>
</feature>
<feature type="transmembrane region" description="Helical" evidence="3">
    <location>
        <begin position="154"/>
        <end position="174"/>
    </location>
</feature>
<evidence type="ECO:0000256" key="2">
    <source>
        <dbReference type="ARBA" id="ARBA00022803"/>
    </source>
</evidence>
<proteinExistence type="predicted"/>
<keyword evidence="3" id="KW-1133">Transmembrane helix</keyword>
<keyword evidence="5" id="KW-1185">Reference proteome</keyword>
<evidence type="ECO:0000313" key="5">
    <source>
        <dbReference type="Proteomes" id="UP000316238"/>
    </source>
</evidence>
<evidence type="ECO:0008006" key="6">
    <source>
        <dbReference type="Google" id="ProtNLM"/>
    </source>
</evidence>
<feature type="transmembrane region" description="Helical" evidence="3">
    <location>
        <begin position="339"/>
        <end position="357"/>
    </location>
</feature>
<dbReference type="PANTHER" id="PTHR44227:SF3">
    <property type="entry name" value="PROTEIN O-MANNOSYL-TRANSFERASE TMTC4"/>
    <property type="match status" value="1"/>
</dbReference>
<gene>
    <name evidence="4" type="ORF">CDV28_10763</name>
</gene>
<dbReference type="SUPFAM" id="SSF48452">
    <property type="entry name" value="TPR-like"/>
    <property type="match status" value="1"/>
</dbReference>
<dbReference type="Proteomes" id="UP000316238">
    <property type="component" value="Unassembled WGS sequence"/>
</dbReference>
<keyword evidence="3" id="KW-0472">Membrane</keyword>
<dbReference type="InterPro" id="IPR052346">
    <property type="entry name" value="O-mannosyl-transferase_TMTC"/>
</dbReference>
<organism evidence="4 5">
    <name type="scientific">Candidatus Electronema aureum</name>
    <dbReference type="NCBI Taxonomy" id="2005002"/>
    <lineage>
        <taxon>Bacteria</taxon>
        <taxon>Pseudomonadati</taxon>
        <taxon>Thermodesulfobacteriota</taxon>
        <taxon>Desulfobulbia</taxon>
        <taxon>Desulfobulbales</taxon>
        <taxon>Desulfobulbaceae</taxon>
        <taxon>Candidatus Electronema</taxon>
    </lineage>
</organism>
<protein>
    <recommendedName>
        <fullName evidence="6">Tetratricopeptide repeat-containing protein</fullName>
    </recommendedName>
</protein>
<dbReference type="PANTHER" id="PTHR44227">
    <property type="match status" value="1"/>
</dbReference>
<keyword evidence="3" id="KW-0812">Transmembrane</keyword>
<reference evidence="4" key="1">
    <citation type="submission" date="2017-07" db="EMBL/GenBank/DDBJ databases">
        <title>The cable genome - Insights into the physiology and evolution of filamentous bacteria capable of sulfide oxidation via long distance electron transfer.</title>
        <authorList>
            <person name="Thorup C."/>
            <person name="Bjerg J.T."/>
            <person name="Schreiber L."/>
            <person name="Nielsen L.P."/>
            <person name="Kjeldsen K.U."/>
            <person name="Boesen T."/>
            <person name="Boggild A."/>
            <person name="Meysman F."/>
            <person name="Geelhoed J."/>
            <person name="Schramm A."/>
        </authorList>
    </citation>
    <scope>NUCLEOTIDE SEQUENCE [LARGE SCALE GENOMIC DNA]</scope>
    <source>
        <strain evidence="4">GS</strain>
    </source>
</reference>
<feature type="transmembrane region" description="Helical" evidence="3">
    <location>
        <begin position="311"/>
        <end position="334"/>
    </location>
</feature>
<accession>A0A521G2Z6</accession>
<dbReference type="InterPro" id="IPR019734">
    <property type="entry name" value="TPR_rpt"/>
</dbReference>
<dbReference type="Pfam" id="PF13181">
    <property type="entry name" value="TPR_8"/>
    <property type="match status" value="1"/>
</dbReference>
<dbReference type="AlphaFoldDB" id="A0A521G2Z6"/>
<feature type="transmembrane region" description="Helical" evidence="3">
    <location>
        <begin position="226"/>
        <end position="248"/>
    </location>
</feature>
<feature type="transmembrane region" description="Helical" evidence="3">
    <location>
        <begin position="399"/>
        <end position="417"/>
    </location>
</feature>
<sequence length="694" mass="79794">MNKSIVNWNHSFVFFLIACIVFVTYSNTFNASWQLDDEPNITNNSKIHVTTLNFHQINNTFRANPIVNDKLYRPLPCLTFGLNWYVGQGNVFGYHIVNLAIHILTTWFLFLSLHLLLHIHYQKKYPAQFFFTAALFGTLFWALAPIQTQAVTYIVQRMASMAAMFTIIAIYAYLRGRTERKYAWFILCLLSFFAALASKENAILLPLSLVLIEFAFFPHRITKKQLFRLIFSSLIILIAGFLFVRYGLGLVPFKLSNPLSFLDSYANRSFSFSERILTQPRIVLMYLSQIFLPVVEQFSIEHDIVMSSSLFFPWTTLPAMLTILLSILAAIFFLKKYPLICFPVLFFFLNHVVESTILQLELIFEHRNYLPSFFLFLPIGVLIARILYSNPKQSAFRQVTAALCSIFFLIVFGQATYTRNLAWATEYTLWADAIRKAPNSSRAAHHLGKWHYYSKNYNHAIYYFQLALRSTDKAPTPKYSKYLVLNALGLSYAALGKHNQAILYLNQCLELGDYAECLQNRSVVYADKKMYKQALTDATQLANSVTDYIYQLNVAIVAFEAGNYATSYGYLKKIINFSLENHQVMHLAGLLLMKEGAYPNSLFFLKQANKLAPDEISYQLTLAAAYHVDHQPALTETVLNDIFKKYSLPVITNALKEFRRQNSFVINAVSFIERRIDSMIKTNAINHEQQPPAP</sequence>
<feature type="transmembrane region" description="Helical" evidence="3">
    <location>
        <begin position="92"/>
        <end position="117"/>
    </location>
</feature>
<feature type="transmembrane region" description="Helical" evidence="3">
    <location>
        <begin position="369"/>
        <end position="387"/>
    </location>
</feature>
<keyword evidence="1" id="KW-0677">Repeat</keyword>
<keyword evidence="2" id="KW-0802">TPR repeat</keyword>
<dbReference type="Gene3D" id="1.25.40.10">
    <property type="entry name" value="Tetratricopeptide repeat domain"/>
    <property type="match status" value="2"/>
</dbReference>
<dbReference type="InterPro" id="IPR011990">
    <property type="entry name" value="TPR-like_helical_dom_sf"/>
</dbReference>
<comment type="caution">
    <text evidence="4">The sequence shown here is derived from an EMBL/GenBank/DDBJ whole genome shotgun (WGS) entry which is preliminary data.</text>
</comment>
<feature type="transmembrane region" description="Helical" evidence="3">
    <location>
        <begin position="12"/>
        <end position="29"/>
    </location>
</feature>
<dbReference type="EMBL" id="NQJD01000007">
    <property type="protein sequence ID" value="TAA75416.1"/>
    <property type="molecule type" value="Genomic_DNA"/>
</dbReference>
<feature type="transmembrane region" description="Helical" evidence="3">
    <location>
        <begin position="129"/>
        <end position="148"/>
    </location>
</feature>
<evidence type="ECO:0000256" key="1">
    <source>
        <dbReference type="ARBA" id="ARBA00022737"/>
    </source>
</evidence>